<dbReference type="AlphaFoldDB" id="A0ABD3H6B4"/>
<evidence type="ECO:0000256" key="3">
    <source>
        <dbReference type="ARBA" id="ARBA00022759"/>
    </source>
</evidence>
<keyword evidence="2" id="KW-0479">Metal-binding</keyword>
<dbReference type="InterPro" id="IPR039537">
    <property type="entry name" value="Retrotran_Ty1/copia-like"/>
</dbReference>
<organism evidence="12 13">
    <name type="scientific">Riccia sorocarpa</name>
    <dbReference type="NCBI Taxonomy" id="122646"/>
    <lineage>
        <taxon>Eukaryota</taxon>
        <taxon>Viridiplantae</taxon>
        <taxon>Streptophyta</taxon>
        <taxon>Embryophyta</taxon>
        <taxon>Marchantiophyta</taxon>
        <taxon>Marchantiopsida</taxon>
        <taxon>Marchantiidae</taxon>
        <taxon>Marchantiales</taxon>
        <taxon>Ricciaceae</taxon>
        <taxon>Riccia</taxon>
    </lineage>
</organism>
<dbReference type="Proteomes" id="UP001633002">
    <property type="component" value="Unassembled WGS sequence"/>
</dbReference>
<dbReference type="InterPro" id="IPR012337">
    <property type="entry name" value="RNaseH-like_sf"/>
</dbReference>
<accession>A0ABD3H6B4</accession>
<dbReference type="EMBL" id="JBJQOH010000006">
    <property type="protein sequence ID" value="KAL3686067.1"/>
    <property type="molecule type" value="Genomic_DNA"/>
</dbReference>
<proteinExistence type="predicted"/>
<dbReference type="GO" id="GO:0004519">
    <property type="term" value="F:endonuclease activity"/>
    <property type="evidence" value="ECO:0007669"/>
    <property type="project" value="UniProtKB-KW"/>
</dbReference>
<feature type="domain" description="Integrase catalytic" evidence="11">
    <location>
        <begin position="154"/>
        <end position="320"/>
    </location>
</feature>
<dbReference type="Pfam" id="PF25597">
    <property type="entry name" value="SH3_retrovirus"/>
    <property type="match status" value="1"/>
</dbReference>
<keyword evidence="9" id="KW-0233">DNA recombination</keyword>
<feature type="compositionally biased region" description="Polar residues" evidence="10">
    <location>
        <begin position="491"/>
        <end position="503"/>
    </location>
</feature>
<gene>
    <name evidence="12" type="ORF">R1sor_004089</name>
</gene>
<dbReference type="Pfam" id="PF00665">
    <property type="entry name" value="rve"/>
    <property type="match status" value="1"/>
</dbReference>
<keyword evidence="5" id="KW-0460">Magnesium</keyword>
<evidence type="ECO:0000313" key="13">
    <source>
        <dbReference type="Proteomes" id="UP001633002"/>
    </source>
</evidence>
<dbReference type="GO" id="GO:0015074">
    <property type="term" value="P:DNA integration"/>
    <property type="evidence" value="ECO:0007669"/>
    <property type="project" value="UniProtKB-KW"/>
</dbReference>
<evidence type="ECO:0000256" key="1">
    <source>
        <dbReference type="ARBA" id="ARBA00022722"/>
    </source>
</evidence>
<keyword evidence="8" id="KW-0808">Transferase</keyword>
<evidence type="ECO:0000256" key="9">
    <source>
        <dbReference type="ARBA" id="ARBA00023172"/>
    </source>
</evidence>
<keyword evidence="13" id="KW-1185">Reference proteome</keyword>
<dbReference type="GO" id="GO:0003964">
    <property type="term" value="F:RNA-directed DNA polymerase activity"/>
    <property type="evidence" value="ECO:0007669"/>
    <property type="project" value="UniProtKB-KW"/>
</dbReference>
<dbReference type="InterPro" id="IPR057670">
    <property type="entry name" value="SH3_retrovirus"/>
</dbReference>
<keyword evidence="7" id="KW-0695">RNA-directed DNA polymerase</keyword>
<keyword evidence="1" id="KW-0540">Nuclease</keyword>
<evidence type="ECO:0000256" key="8">
    <source>
        <dbReference type="ARBA" id="ARBA00022932"/>
    </source>
</evidence>
<evidence type="ECO:0000259" key="11">
    <source>
        <dbReference type="PROSITE" id="PS50994"/>
    </source>
</evidence>
<name>A0ABD3H6B4_9MARC</name>
<dbReference type="PANTHER" id="PTHR42648">
    <property type="entry name" value="TRANSPOSASE, PUTATIVE-RELATED"/>
    <property type="match status" value="1"/>
</dbReference>
<dbReference type="InterPro" id="IPR001584">
    <property type="entry name" value="Integrase_cat-core"/>
</dbReference>
<protein>
    <recommendedName>
        <fullName evidence="11">Integrase catalytic domain-containing protein</fullName>
    </recommendedName>
</protein>
<dbReference type="PROSITE" id="PS50994">
    <property type="entry name" value="INTEGRASE"/>
    <property type="match status" value="1"/>
</dbReference>
<feature type="region of interest" description="Disordered" evidence="10">
    <location>
        <begin position="409"/>
        <end position="503"/>
    </location>
</feature>
<evidence type="ECO:0000256" key="4">
    <source>
        <dbReference type="ARBA" id="ARBA00022801"/>
    </source>
</evidence>
<comment type="caution">
    <text evidence="12">The sequence shown here is derived from an EMBL/GenBank/DDBJ whole genome shotgun (WGS) entry which is preliminary data.</text>
</comment>
<feature type="compositionally biased region" description="Low complexity" evidence="10">
    <location>
        <begin position="429"/>
        <end position="442"/>
    </location>
</feature>
<evidence type="ECO:0000256" key="10">
    <source>
        <dbReference type="SAM" id="MobiDB-lite"/>
    </source>
</evidence>
<dbReference type="GO" id="GO:0046872">
    <property type="term" value="F:metal ion binding"/>
    <property type="evidence" value="ECO:0007669"/>
    <property type="project" value="UniProtKB-KW"/>
</dbReference>
<sequence length="503" mass="56818">MITYDGSSEPKTQCRPWSSSWDGYSYKRNVKGFAATIQRLKHFFQIVTKTQPARVLAYGYREASSGLYRLKSKQSNTTMKNRSEHGCVSIIEDCERVDLWHARMGHLNYHSLLYLSKGKVAVGIPPLSFTPKQCIQCLAGKHAQDKFPKRNKKRAKTPLALIHSDLCGPLPVATKGRKLYILTFTDDYSRMTWIYLLHTKGETFRKFKEFRTFVELLTDRKIKMIRSDRGGEFRSNEFRDYCADTGIRRQFTNTHTPQQNGTAERKNRSILERVRCMLIGRGLPKSLWGEAAQTATFLLNRSPSRSNEGMTPFEKFFKEKPDQSEVKTFGCTALVHVPETSRNKLEPRSRKCRFVGYDTESKGFRYYDPVSRTVRLSRDVEFFEGLTTSELLNKLEPLPHQCATTISADNHLLPPIDPPAPTTDEQTVSTSLAAPTSSSTAPEVPLQVSDIDNDTSSATDQVQPESPYNVSMQKGTDGASFTTPADLYSVSPGNDQATTPATR</sequence>
<keyword evidence="3" id="KW-0255">Endonuclease</keyword>
<dbReference type="InterPro" id="IPR025724">
    <property type="entry name" value="GAG-pre-integrase_dom"/>
</dbReference>
<dbReference type="PANTHER" id="PTHR42648:SF11">
    <property type="entry name" value="TRANSPOSON TY4-P GAG-POL POLYPROTEIN"/>
    <property type="match status" value="1"/>
</dbReference>
<dbReference type="GO" id="GO:0016787">
    <property type="term" value="F:hydrolase activity"/>
    <property type="evidence" value="ECO:0007669"/>
    <property type="project" value="UniProtKB-KW"/>
</dbReference>
<evidence type="ECO:0000256" key="5">
    <source>
        <dbReference type="ARBA" id="ARBA00022842"/>
    </source>
</evidence>
<dbReference type="SUPFAM" id="SSF53098">
    <property type="entry name" value="Ribonuclease H-like"/>
    <property type="match status" value="1"/>
</dbReference>
<dbReference type="Gene3D" id="3.30.420.10">
    <property type="entry name" value="Ribonuclease H-like superfamily/Ribonuclease H"/>
    <property type="match status" value="1"/>
</dbReference>
<evidence type="ECO:0000256" key="2">
    <source>
        <dbReference type="ARBA" id="ARBA00022723"/>
    </source>
</evidence>
<evidence type="ECO:0000313" key="12">
    <source>
        <dbReference type="EMBL" id="KAL3686067.1"/>
    </source>
</evidence>
<evidence type="ECO:0000256" key="6">
    <source>
        <dbReference type="ARBA" id="ARBA00022908"/>
    </source>
</evidence>
<evidence type="ECO:0000256" key="7">
    <source>
        <dbReference type="ARBA" id="ARBA00022918"/>
    </source>
</evidence>
<feature type="compositionally biased region" description="Polar residues" evidence="10">
    <location>
        <begin position="454"/>
        <end position="483"/>
    </location>
</feature>
<dbReference type="Pfam" id="PF13976">
    <property type="entry name" value="gag_pre-integrs"/>
    <property type="match status" value="1"/>
</dbReference>
<dbReference type="InterPro" id="IPR036397">
    <property type="entry name" value="RNaseH_sf"/>
</dbReference>
<keyword evidence="8" id="KW-0239">DNA-directed DNA polymerase</keyword>
<keyword evidence="4" id="KW-0378">Hydrolase</keyword>
<reference evidence="12 13" key="1">
    <citation type="submission" date="2024-09" db="EMBL/GenBank/DDBJ databases">
        <title>Chromosome-scale assembly of Riccia sorocarpa.</title>
        <authorList>
            <person name="Paukszto L."/>
        </authorList>
    </citation>
    <scope>NUCLEOTIDE SEQUENCE [LARGE SCALE GENOMIC DNA]</scope>
    <source>
        <strain evidence="12">LP-2024</strain>
        <tissue evidence="12">Aerial parts of the thallus</tissue>
    </source>
</reference>
<dbReference type="GO" id="GO:0003887">
    <property type="term" value="F:DNA-directed DNA polymerase activity"/>
    <property type="evidence" value="ECO:0007669"/>
    <property type="project" value="UniProtKB-KW"/>
</dbReference>
<keyword evidence="6" id="KW-0229">DNA integration</keyword>
<keyword evidence="8" id="KW-0548">Nucleotidyltransferase</keyword>
<dbReference type="GO" id="GO:0006310">
    <property type="term" value="P:DNA recombination"/>
    <property type="evidence" value="ECO:0007669"/>
    <property type="project" value="UniProtKB-KW"/>
</dbReference>